<evidence type="ECO:0000313" key="2">
    <source>
        <dbReference type="Proteomes" id="UP000821866"/>
    </source>
</evidence>
<accession>A0A9J6CWQ5</accession>
<name>A0A9J6CWQ5_RHIMP</name>
<proteinExistence type="predicted"/>
<keyword evidence="2" id="KW-1185">Reference proteome</keyword>
<evidence type="ECO:0000313" key="1">
    <source>
        <dbReference type="EMBL" id="KAH7942606.1"/>
    </source>
</evidence>
<comment type="caution">
    <text evidence="1">The sequence shown here is derived from an EMBL/GenBank/DDBJ whole genome shotgun (WGS) entry which is preliminary data.</text>
</comment>
<organism evidence="1 2">
    <name type="scientific">Rhipicephalus microplus</name>
    <name type="common">Cattle tick</name>
    <name type="synonym">Boophilus microplus</name>
    <dbReference type="NCBI Taxonomy" id="6941"/>
    <lineage>
        <taxon>Eukaryota</taxon>
        <taxon>Metazoa</taxon>
        <taxon>Ecdysozoa</taxon>
        <taxon>Arthropoda</taxon>
        <taxon>Chelicerata</taxon>
        <taxon>Arachnida</taxon>
        <taxon>Acari</taxon>
        <taxon>Parasitiformes</taxon>
        <taxon>Ixodida</taxon>
        <taxon>Ixodoidea</taxon>
        <taxon>Ixodidae</taxon>
        <taxon>Rhipicephalinae</taxon>
        <taxon>Rhipicephalus</taxon>
        <taxon>Boophilus</taxon>
    </lineage>
</organism>
<protein>
    <submittedName>
        <fullName evidence="1">Uncharacterized protein</fullName>
    </submittedName>
</protein>
<dbReference type="EMBL" id="JABSTU010005600">
    <property type="protein sequence ID" value="KAH7942606.1"/>
    <property type="molecule type" value="Genomic_DNA"/>
</dbReference>
<reference evidence="1" key="1">
    <citation type="journal article" date="2020" name="Cell">
        <title>Large-Scale Comparative Analyses of Tick Genomes Elucidate Their Genetic Diversity and Vector Capacities.</title>
        <authorList>
            <consortium name="Tick Genome and Microbiome Consortium (TIGMIC)"/>
            <person name="Jia N."/>
            <person name="Wang J."/>
            <person name="Shi W."/>
            <person name="Du L."/>
            <person name="Sun Y."/>
            <person name="Zhan W."/>
            <person name="Jiang J.F."/>
            <person name="Wang Q."/>
            <person name="Zhang B."/>
            <person name="Ji P."/>
            <person name="Bell-Sakyi L."/>
            <person name="Cui X.M."/>
            <person name="Yuan T.T."/>
            <person name="Jiang B.G."/>
            <person name="Yang W.F."/>
            <person name="Lam T.T."/>
            <person name="Chang Q.C."/>
            <person name="Ding S.J."/>
            <person name="Wang X.J."/>
            <person name="Zhu J.G."/>
            <person name="Ruan X.D."/>
            <person name="Zhao L."/>
            <person name="Wei J.T."/>
            <person name="Ye R.Z."/>
            <person name="Que T.C."/>
            <person name="Du C.H."/>
            <person name="Zhou Y.H."/>
            <person name="Cheng J.X."/>
            <person name="Dai P.F."/>
            <person name="Guo W.B."/>
            <person name="Han X.H."/>
            <person name="Huang E.J."/>
            <person name="Li L.F."/>
            <person name="Wei W."/>
            <person name="Gao Y.C."/>
            <person name="Liu J.Z."/>
            <person name="Shao H.Z."/>
            <person name="Wang X."/>
            <person name="Wang C.C."/>
            <person name="Yang T.C."/>
            <person name="Huo Q.B."/>
            <person name="Li W."/>
            <person name="Chen H.Y."/>
            <person name="Chen S.E."/>
            <person name="Zhou L.G."/>
            <person name="Ni X.B."/>
            <person name="Tian J.H."/>
            <person name="Sheng Y."/>
            <person name="Liu T."/>
            <person name="Pan Y.S."/>
            <person name="Xia L.Y."/>
            <person name="Li J."/>
            <person name="Zhao F."/>
            <person name="Cao W.C."/>
        </authorList>
    </citation>
    <scope>NUCLEOTIDE SEQUENCE</scope>
    <source>
        <strain evidence="1">Rmic-2018</strain>
    </source>
</reference>
<reference evidence="1" key="2">
    <citation type="submission" date="2021-09" db="EMBL/GenBank/DDBJ databases">
        <authorList>
            <person name="Jia N."/>
            <person name="Wang J."/>
            <person name="Shi W."/>
            <person name="Du L."/>
            <person name="Sun Y."/>
            <person name="Zhan W."/>
            <person name="Jiang J."/>
            <person name="Wang Q."/>
            <person name="Zhang B."/>
            <person name="Ji P."/>
            <person name="Sakyi L.B."/>
            <person name="Cui X."/>
            <person name="Yuan T."/>
            <person name="Jiang B."/>
            <person name="Yang W."/>
            <person name="Lam T.T.-Y."/>
            <person name="Chang Q."/>
            <person name="Ding S."/>
            <person name="Wang X."/>
            <person name="Zhu J."/>
            <person name="Ruan X."/>
            <person name="Zhao L."/>
            <person name="Wei J."/>
            <person name="Que T."/>
            <person name="Du C."/>
            <person name="Cheng J."/>
            <person name="Dai P."/>
            <person name="Han X."/>
            <person name="Huang E."/>
            <person name="Gao Y."/>
            <person name="Liu J."/>
            <person name="Shao H."/>
            <person name="Ye R."/>
            <person name="Li L."/>
            <person name="Wei W."/>
            <person name="Wang X."/>
            <person name="Wang C."/>
            <person name="Huo Q."/>
            <person name="Li W."/>
            <person name="Guo W."/>
            <person name="Chen H."/>
            <person name="Chen S."/>
            <person name="Zhou L."/>
            <person name="Zhou L."/>
            <person name="Ni X."/>
            <person name="Tian J."/>
            <person name="Zhou Y."/>
            <person name="Sheng Y."/>
            <person name="Liu T."/>
            <person name="Pan Y."/>
            <person name="Xia L."/>
            <person name="Li J."/>
            <person name="Zhao F."/>
            <person name="Cao W."/>
        </authorList>
    </citation>
    <scope>NUCLEOTIDE SEQUENCE</scope>
    <source>
        <strain evidence="1">Rmic-2018</strain>
        <tissue evidence="1">Larvae</tissue>
    </source>
</reference>
<dbReference type="VEuPathDB" id="VectorBase:LOC119178293"/>
<dbReference type="Proteomes" id="UP000821866">
    <property type="component" value="Unassembled WGS sequence"/>
</dbReference>
<sequence length="160" mass="17023">MAVKFVSVETIKSSQIGDVVSRVLGFTVTPSDPWNSLAPVNPFKVPKATLVPDFDGFDGDTTLDDTGEVCRTGTGGPLYGAKKLYGAKMAYLELLLTVSPEVNSRLNGAVKDAELAKVLRDGPLIVSLPERTSLLLSTAKLMLEQLSQQANKRGAAPSMV</sequence>
<gene>
    <name evidence="1" type="ORF">HPB51_028714</name>
</gene>
<dbReference type="AlphaFoldDB" id="A0A9J6CWQ5"/>